<dbReference type="Proteomes" id="UP000628448">
    <property type="component" value="Unassembled WGS sequence"/>
</dbReference>
<keyword evidence="3" id="KW-1185">Reference proteome</keyword>
<keyword evidence="1" id="KW-0472">Membrane</keyword>
<sequence>MDKTEESKAIVPVFTFFIAVSGFCTLFKTWLAEKNIDPLVVGFGNLLLFILSLAVFSLHKKALQNANPQVGVRSVMLGSFIKLMVIAVAVVVYLLAAGEKRSVYGIFGFMFLYIIYTVLDARIASKLKRTNGGS</sequence>
<reference evidence="2" key="1">
    <citation type="submission" date="2020-11" db="EMBL/GenBank/DDBJ databases">
        <title>Bacterial whole genome sequence for Panacibacter sp. DH6.</title>
        <authorList>
            <person name="Le V."/>
            <person name="Ko S."/>
            <person name="Ahn C.-Y."/>
            <person name="Oh H.-M."/>
        </authorList>
    </citation>
    <scope>NUCLEOTIDE SEQUENCE</scope>
    <source>
        <strain evidence="2">DH6</strain>
    </source>
</reference>
<comment type="caution">
    <text evidence="2">The sequence shown here is derived from an EMBL/GenBank/DDBJ whole genome shotgun (WGS) entry which is preliminary data.</text>
</comment>
<feature type="transmembrane region" description="Helical" evidence="1">
    <location>
        <begin position="9"/>
        <end position="32"/>
    </location>
</feature>
<feature type="transmembrane region" description="Helical" evidence="1">
    <location>
        <begin position="70"/>
        <end position="96"/>
    </location>
</feature>
<keyword evidence="1" id="KW-1133">Transmembrane helix</keyword>
<evidence type="ECO:0000313" key="2">
    <source>
        <dbReference type="EMBL" id="MBG9375014.1"/>
    </source>
</evidence>
<evidence type="ECO:0000256" key="1">
    <source>
        <dbReference type="SAM" id="Phobius"/>
    </source>
</evidence>
<evidence type="ECO:0008006" key="4">
    <source>
        <dbReference type="Google" id="ProtNLM"/>
    </source>
</evidence>
<proteinExistence type="predicted"/>
<feature type="transmembrane region" description="Helical" evidence="1">
    <location>
        <begin position="102"/>
        <end position="119"/>
    </location>
</feature>
<evidence type="ECO:0000313" key="3">
    <source>
        <dbReference type="Proteomes" id="UP000628448"/>
    </source>
</evidence>
<feature type="transmembrane region" description="Helical" evidence="1">
    <location>
        <begin position="38"/>
        <end position="58"/>
    </location>
</feature>
<accession>A0A931GX45</accession>
<keyword evidence="1" id="KW-0812">Transmembrane</keyword>
<dbReference type="EMBL" id="JADWYR010000001">
    <property type="protein sequence ID" value="MBG9375014.1"/>
    <property type="molecule type" value="Genomic_DNA"/>
</dbReference>
<protein>
    <recommendedName>
        <fullName evidence="4">ATP synthase protein I</fullName>
    </recommendedName>
</protein>
<name>A0A931GX45_9BACT</name>
<dbReference type="AlphaFoldDB" id="A0A931GX45"/>
<dbReference type="RefSeq" id="WP_196989094.1">
    <property type="nucleotide sequence ID" value="NZ_JADWYR010000001.1"/>
</dbReference>
<organism evidence="2 3">
    <name type="scientific">Panacibacter microcysteis</name>
    <dbReference type="NCBI Taxonomy" id="2793269"/>
    <lineage>
        <taxon>Bacteria</taxon>
        <taxon>Pseudomonadati</taxon>
        <taxon>Bacteroidota</taxon>
        <taxon>Chitinophagia</taxon>
        <taxon>Chitinophagales</taxon>
        <taxon>Chitinophagaceae</taxon>
        <taxon>Panacibacter</taxon>
    </lineage>
</organism>
<gene>
    <name evidence="2" type="ORF">I5907_02155</name>
</gene>